<protein>
    <submittedName>
        <fullName evidence="1">BdrN protein</fullName>
    </submittedName>
</protein>
<accession>A0AB35H8X4</accession>
<dbReference type="AlphaFoldDB" id="A0AB35H8X4"/>
<dbReference type="EMBL" id="JAJDLA010000002">
    <property type="protein sequence ID" value="MCB8605094.1"/>
    <property type="molecule type" value="Genomic_DNA"/>
</dbReference>
<dbReference type="RefSeq" id="WP_227283058.1">
    <property type="nucleotide sequence ID" value="NZ_JAJDLA010000002.1"/>
</dbReference>
<evidence type="ECO:0000313" key="1">
    <source>
        <dbReference type="EMBL" id="MCB8605094.1"/>
    </source>
</evidence>
<sequence>MAWLKPMDYKKQEYMELRLNAPLGEHIRLDFNPLKVTDTSNSSPNWKDWHCYRKPLRVYSPDFDVLVSYFNQVYPIIDASDNTERDSVDVCFDNWIKQDDWIKIIHNIEVDLINFSKDALEF</sequence>
<proteinExistence type="predicted"/>
<gene>
    <name evidence="1" type="ORF">LJD63_02305</name>
</gene>
<reference evidence="1" key="1">
    <citation type="submission" date="2021-10" db="EMBL/GenBank/DDBJ databases">
        <title>Collection of gut derived symbiotic bacterial strains cultured from healthy donors.</title>
        <authorList>
            <person name="Lin H."/>
            <person name="Littmann E."/>
            <person name="Kohout C."/>
            <person name="Pamer E.G."/>
        </authorList>
    </citation>
    <scope>NUCLEOTIDE SEQUENCE</scope>
    <source>
        <strain evidence="1">DFI.4.35</strain>
    </source>
</reference>
<name>A0AB35H8X4_9FIRM</name>
<organism evidence="1 2">
    <name type="scientific">Veillonella nakazawae</name>
    <dbReference type="NCBI Taxonomy" id="2682456"/>
    <lineage>
        <taxon>Bacteria</taxon>
        <taxon>Bacillati</taxon>
        <taxon>Bacillota</taxon>
        <taxon>Negativicutes</taxon>
        <taxon>Veillonellales</taxon>
        <taxon>Veillonellaceae</taxon>
        <taxon>Veillonella</taxon>
    </lineage>
</organism>
<comment type="caution">
    <text evidence="1">The sequence shown here is derived from an EMBL/GenBank/DDBJ whole genome shotgun (WGS) entry which is preliminary data.</text>
</comment>
<dbReference type="Proteomes" id="UP001198010">
    <property type="component" value="Unassembled WGS sequence"/>
</dbReference>
<evidence type="ECO:0000313" key="2">
    <source>
        <dbReference type="Proteomes" id="UP001198010"/>
    </source>
</evidence>